<dbReference type="EMBL" id="LCAB01000004">
    <property type="protein sequence ID" value="KKR83544.1"/>
    <property type="molecule type" value="Genomic_DNA"/>
</dbReference>
<proteinExistence type="predicted"/>
<evidence type="ECO:0000313" key="2">
    <source>
        <dbReference type="Proteomes" id="UP000034601"/>
    </source>
</evidence>
<dbReference type="Gene3D" id="3.20.20.140">
    <property type="entry name" value="Metal-dependent hydrolases"/>
    <property type="match status" value="1"/>
</dbReference>
<dbReference type="PANTHER" id="PTHR40084">
    <property type="entry name" value="PHOSPHOHYDROLASE, PHP FAMILY"/>
    <property type="match status" value="1"/>
</dbReference>
<dbReference type="AlphaFoldDB" id="A0A0G0U367"/>
<sequence length="429" mass="48252">MELIVDLHTHSHYSRATSRDSTLEGLYKWGKIKGISIIGTGDFTHPSWYLELQEKLEPAEPGLFRLKEKYALEVDASLPQSIQGQAIRFILTVEISNIYSKYGKVRKLHNLIVAPTLEVVSAVGERLSHIGNLKADGRPILGLDSKELLKICLETDPNILFIPAHIWTPYFALFGSNSGFDSIQEAFEELSLEIKAIETGLSSDPFMNWRLDQLQKVAIISNSDAHSPSKLGREATVIDSKLDYFDIVQGIKTNDQRVVGTIEFFPQEGKYHYDGHRDHHVRFSPQETKQHQGICPVCHKPVTVGVDHRVDDLANHPTDYKPPNDKLVEYIIPLVEIIAEVKGTGVSSKPVLGLYEKVYSILGNEFNILRRLSIDAIKKAGFDDLSFAIDKMRKGQVVIEPGYDGVYGTIKIFQDKEERKKLSGQMSLL</sequence>
<protein>
    <submittedName>
        <fullName evidence="1">UvrD/REP helicase family protein</fullName>
    </submittedName>
</protein>
<evidence type="ECO:0000313" key="1">
    <source>
        <dbReference type="EMBL" id="KKR83544.1"/>
    </source>
</evidence>
<dbReference type="GO" id="GO:0004386">
    <property type="term" value="F:helicase activity"/>
    <property type="evidence" value="ECO:0007669"/>
    <property type="project" value="UniProtKB-KW"/>
</dbReference>
<reference evidence="1 2" key="1">
    <citation type="journal article" date="2015" name="Nature">
        <title>rRNA introns, odd ribosomes, and small enigmatic genomes across a large radiation of phyla.</title>
        <authorList>
            <person name="Brown C.T."/>
            <person name="Hug L.A."/>
            <person name="Thomas B.C."/>
            <person name="Sharon I."/>
            <person name="Castelle C.J."/>
            <person name="Singh A."/>
            <person name="Wilkins M.J."/>
            <person name="Williams K.H."/>
            <person name="Banfield J.F."/>
        </authorList>
    </citation>
    <scope>NUCLEOTIDE SEQUENCE [LARGE SCALE GENOMIC DNA]</scope>
</reference>
<accession>A0A0G0U367</accession>
<name>A0A0G0U367_9BACT</name>
<keyword evidence="1" id="KW-0067">ATP-binding</keyword>
<comment type="caution">
    <text evidence="1">The sequence shown here is derived from an EMBL/GenBank/DDBJ whole genome shotgun (WGS) entry which is preliminary data.</text>
</comment>
<dbReference type="CDD" id="cd19067">
    <property type="entry name" value="PfuEndoQ-like"/>
    <property type="match status" value="1"/>
</dbReference>
<organism evidence="1 2">
    <name type="scientific">Candidatus Daviesbacteria bacterium GW2011_GWA2_40_9</name>
    <dbReference type="NCBI Taxonomy" id="1618424"/>
    <lineage>
        <taxon>Bacteria</taxon>
        <taxon>Candidatus Daviesiibacteriota</taxon>
    </lineage>
</organism>
<keyword evidence="1" id="KW-0547">Nucleotide-binding</keyword>
<dbReference type="SUPFAM" id="SSF89550">
    <property type="entry name" value="PHP domain-like"/>
    <property type="match status" value="1"/>
</dbReference>
<gene>
    <name evidence="1" type="ORF">UU29_C0004G0045</name>
</gene>
<dbReference type="InterPro" id="IPR016195">
    <property type="entry name" value="Pol/histidinol_Pase-like"/>
</dbReference>
<keyword evidence="1" id="KW-0347">Helicase</keyword>
<dbReference type="PATRIC" id="fig|1618424.3.peg.268"/>
<keyword evidence="1" id="KW-0378">Hydrolase</keyword>
<dbReference type="Proteomes" id="UP000034601">
    <property type="component" value="Unassembled WGS sequence"/>
</dbReference>
<dbReference type="PANTHER" id="PTHR40084:SF1">
    <property type="entry name" value="PHOSPHOTRANSFERASE"/>
    <property type="match status" value="1"/>
</dbReference>